<evidence type="ECO:0008006" key="3">
    <source>
        <dbReference type="Google" id="ProtNLM"/>
    </source>
</evidence>
<keyword evidence="2" id="KW-1185">Reference proteome</keyword>
<dbReference type="Proteomes" id="UP000655883">
    <property type="component" value="Segment"/>
</dbReference>
<evidence type="ECO:0000313" key="2">
    <source>
        <dbReference type="Proteomes" id="UP000655883"/>
    </source>
</evidence>
<sequence>MGGGRFDTNAYASLSTARTVRTDGTRMHHTEVFRAKVVDSKFSPRSIKVRESVDSETSPNSRPIIVGLDFSGSMGSIAGEMANNQLGKLMENVVGTKAVADPHLLFLGIDDVHASFSSESLQATQFEADIRIAEQLTELKNIGRGGGNGFESYNLAWYFAAYKTKIDSFKKRGKKGLLFTIGDEGVPADLNASHLETVFGSGDLPVLSNDTLLSTVRQEWDVFHIIAEEGDYCRNGSSHVSRQWYGLLGNRAILMSDYRYVSDIIVATIAVNEGRDPDDLLSSYEDKEARKVIERALYGMRDFAKSL</sequence>
<proteinExistence type="predicted"/>
<accession>A0A7S5UXK1</accession>
<protein>
    <recommendedName>
        <fullName evidence="3">VWA domain-containing protein</fullName>
    </recommendedName>
</protein>
<organism evidence="1 2">
    <name type="scientific">Rhizobium phage RHph_Y65</name>
    <dbReference type="NCBI Taxonomy" id="2509785"/>
    <lineage>
        <taxon>Viruses</taxon>
        <taxon>Duplodnaviria</taxon>
        <taxon>Heunggongvirae</taxon>
        <taxon>Uroviricota</taxon>
        <taxon>Caudoviricetes</taxon>
        <taxon>Kleczkowskaviridae</taxon>
        <taxon>Cuauhnahuacvirus</taxon>
        <taxon>Cuauhnahuacvirus Y65</taxon>
    </lineage>
</organism>
<name>A0A7S5UXK1_9CAUD</name>
<gene>
    <name evidence="1" type="ORF">EVB97_018</name>
</gene>
<reference evidence="1 2" key="1">
    <citation type="submission" date="2020-01" db="EMBL/GenBank/DDBJ databases">
        <title>Patterns of diversity and host range of bacteriophage communities associated with bean-nodulatin bacteria.</title>
        <authorList>
            <person name="Vann Cauwenberghe J."/>
            <person name="Santamaria R.I."/>
            <person name="Bustos P."/>
            <person name="Juarez S."/>
            <person name="Gonzalez V."/>
        </authorList>
    </citation>
    <scope>NUCLEOTIDE SEQUENCE [LARGE SCALE GENOMIC DNA]</scope>
    <source>
        <strain evidence="2">RHph</strain>
    </source>
</reference>
<dbReference type="EMBL" id="MN988525">
    <property type="protein sequence ID" value="QIG72576.1"/>
    <property type="molecule type" value="Genomic_DNA"/>
</dbReference>
<evidence type="ECO:0000313" key="1">
    <source>
        <dbReference type="EMBL" id="QIG72576.1"/>
    </source>
</evidence>